<accession>A0A5N3WDC0</accession>
<dbReference type="InterPro" id="IPR045865">
    <property type="entry name" value="ACT-like_dom_sf"/>
</dbReference>
<feature type="domain" description="CASTOR1 N-terminal" evidence="3">
    <location>
        <begin position="1"/>
        <end position="31"/>
    </location>
</feature>
<dbReference type="PRINTS" id="PR02078">
    <property type="entry name" value="GATSLIKEFMLY"/>
</dbReference>
<dbReference type="Pfam" id="PF13840">
    <property type="entry name" value="ACT_7"/>
    <property type="match status" value="1"/>
</dbReference>
<dbReference type="InterPro" id="IPR040778">
    <property type="entry name" value="CASTOR1_N"/>
</dbReference>
<dbReference type="InterPro" id="IPR026249">
    <property type="entry name" value="CASTOR_fam"/>
</dbReference>
<dbReference type="Gene3D" id="3.30.2130.10">
    <property type="entry name" value="VC0802-like"/>
    <property type="match status" value="1"/>
</dbReference>
<dbReference type="AlphaFoldDB" id="A0A5N3WDC0"/>
<gene>
    <name evidence="4" type="ORF">FD754_003907</name>
</gene>
<dbReference type="Pfam" id="PF18700">
    <property type="entry name" value="Castor1_N"/>
    <property type="match status" value="1"/>
</dbReference>
<dbReference type="InterPro" id="IPR027795">
    <property type="entry name" value="CASTOR_ACT_dom"/>
</dbReference>
<dbReference type="PANTHER" id="PTHR31131:SF12">
    <property type="entry name" value="PROTEIN CASTOR3P-RELATED"/>
    <property type="match status" value="1"/>
</dbReference>
<sequence length="127" mass="14070">CKFFSLTKTPEDYSIIVDEEGFLELSSSEHLRVADATWLALNVVSGTGSFSSFQPIGMTEIVKSAIAPLADQNISVSMLSTYQMDFILVHEKDLPFITHILSSEFTTLCSSIARRWQLRTSASRTAS</sequence>
<organism evidence="4 5">
    <name type="scientific">Muntiacus muntjak</name>
    <name type="common">Barking deer</name>
    <name type="synonym">Indian muntjac</name>
    <dbReference type="NCBI Taxonomy" id="9888"/>
    <lineage>
        <taxon>Eukaryota</taxon>
        <taxon>Metazoa</taxon>
        <taxon>Chordata</taxon>
        <taxon>Craniata</taxon>
        <taxon>Vertebrata</taxon>
        <taxon>Euteleostomi</taxon>
        <taxon>Mammalia</taxon>
        <taxon>Eutheria</taxon>
        <taxon>Laurasiatheria</taxon>
        <taxon>Artiodactyla</taxon>
        <taxon>Ruminantia</taxon>
        <taxon>Pecora</taxon>
        <taxon>Cervidae</taxon>
        <taxon>Muntiacinae</taxon>
        <taxon>Muntiacus</taxon>
    </lineage>
</organism>
<protein>
    <recommendedName>
        <fullName evidence="6">CASTOR ACT domain-containing protein</fullName>
    </recommendedName>
</protein>
<proteinExistence type="inferred from homology"/>
<evidence type="ECO:0000259" key="2">
    <source>
        <dbReference type="Pfam" id="PF13840"/>
    </source>
</evidence>
<reference evidence="4 5" key="1">
    <citation type="submission" date="2019-06" db="EMBL/GenBank/DDBJ databases">
        <title>Discovery of a novel chromosome fission-fusion reversal in muntjac.</title>
        <authorList>
            <person name="Mudd A.B."/>
            <person name="Bredeson J.V."/>
            <person name="Baum R."/>
            <person name="Hockemeyer D."/>
            <person name="Rokhsar D.S."/>
        </authorList>
    </citation>
    <scope>NUCLEOTIDE SEQUENCE [LARGE SCALE GENOMIC DNA]</scope>
    <source>
        <strain evidence="4">UTSW_UCB_Mm</strain>
        <tissue evidence="4">Fibroblast cell line</tissue>
    </source>
</reference>
<evidence type="ECO:0000256" key="1">
    <source>
        <dbReference type="ARBA" id="ARBA00006827"/>
    </source>
</evidence>
<dbReference type="GO" id="GO:1904262">
    <property type="term" value="P:negative regulation of TORC1 signaling"/>
    <property type="evidence" value="ECO:0007669"/>
    <property type="project" value="TreeGrafter"/>
</dbReference>
<feature type="non-terminal residue" evidence="4">
    <location>
        <position position="1"/>
    </location>
</feature>
<feature type="domain" description="CASTOR ACT" evidence="2">
    <location>
        <begin position="35"/>
        <end position="102"/>
    </location>
</feature>
<dbReference type="FunFam" id="3.30.2130.10:FF:000003">
    <property type="entry name" value="Cytosolic arginine sensor for mTORC1 subunit 1"/>
    <property type="match status" value="1"/>
</dbReference>
<evidence type="ECO:0000313" key="4">
    <source>
        <dbReference type="EMBL" id="KAB0359751.1"/>
    </source>
</evidence>
<keyword evidence="5" id="KW-1185">Reference proteome</keyword>
<dbReference type="SUPFAM" id="SSF55021">
    <property type="entry name" value="ACT-like"/>
    <property type="match status" value="1"/>
</dbReference>
<evidence type="ECO:0000259" key="3">
    <source>
        <dbReference type="Pfam" id="PF18700"/>
    </source>
</evidence>
<evidence type="ECO:0008006" key="6">
    <source>
        <dbReference type="Google" id="ProtNLM"/>
    </source>
</evidence>
<dbReference type="InterPro" id="IPR051719">
    <property type="entry name" value="CASTOR_mTORC1"/>
</dbReference>
<dbReference type="Proteomes" id="UP000326458">
    <property type="component" value="Unassembled WGS sequence"/>
</dbReference>
<dbReference type="PANTHER" id="PTHR31131">
    <property type="entry name" value="CHROMOSOME 1, WHOLE GENOME SHOTGUN SEQUENCE"/>
    <property type="match status" value="1"/>
</dbReference>
<dbReference type="EMBL" id="VCEA01000001">
    <property type="protein sequence ID" value="KAB0359751.1"/>
    <property type="molecule type" value="Genomic_DNA"/>
</dbReference>
<comment type="similarity">
    <text evidence="1">Belongs to the GATS family.</text>
</comment>
<name>A0A5N3WDC0_MUNMU</name>
<evidence type="ECO:0000313" key="5">
    <source>
        <dbReference type="Proteomes" id="UP000326458"/>
    </source>
</evidence>
<comment type="caution">
    <text evidence="4">The sequence shown here is derived from an EMBL/GenBank/DDBJ whole genome shotgun (WGS) entry which is preliminary data.</text>
</comment>